<dbReference type="RefSeq" id="WP_074128041.1">
    <property type="nucleotide sequence ID" value="NZ_VITY01000012.1"/>
</dbReference>
<dbReference type="OrthoDB" id="7173889at2"/>
<gene>
    <name evidence="2" type="ORF">FBZ93_11292</name>
</gene>
<dbReference type="InterPro" id="IPR025227">
    <property type="entry name" value="DUF4169"/>
</dbReference>
<name>A0A560LC97_9BRAD</name>
<evidence type="ECO:0000256" key="1">
    <source>
        <dbReference type="SAM" id="MobiDB-lite"/>
    </source>
</evidence>
<comment type="caution">
    <text evidence="2">The sequence shown here is derived from an EMBL/GenBank/DDBJ whole genome shotgun (WGS) entry which is preliminary data.</text>
</comment>
<organism evidence="2 3">
    <name type="scientific">Bradyrhizobium macuxiense</name>
    <dbReference type="NCBI Taxonomy" id="1755647"/>
    <lineage>
        <taxon>Bacteria</taxon>
        <taxon>Pseudomonadati</taxon>
        <taxon>Pseudomonadota</taxon>
        <taxon>Alphaproteobacteria</taxon>
        <taxon>Hyphomicrobiales</taxon>
        <taxon>Nitrobacteraceae</taxon>
        <taxon>Bradyrhizobium</taxon>
    </lineage>
</organism>
<dbReference type="EMBL" id="VITY01000012">
    <property type="protein sequence ID" value="TWB92024.1"/>
    <property type="molecule type" value="Genomic_DNA"/>
</dbReference>
<dbReference type="STRING" id="1755647.AS156_26835"/>
<accession>A0A560LC97</accession>
<dbReference type="Pfam" id="PF13770">
    <property type="entry name" value="DUF4169"/>
    <property type="match status" value="1"/>
</dbReference>
<proteinExistence type="predicted"/>
<feature type="region of interest" description="Disordered" evidence="1">
    <location>
        <begin position="1"/>
        <end position="23"/>
    </location>
</feature>
<dbReference type="AlphaFoldDB" id="A0A560LC97"/>
<sequence length="67" mass="7599">MGDVVNLKRFKKRGEREQAAKQAEANRALFGRTKSERARDEFLGERSARALDQHLLDPKRIDSGDAS</sequence>
<protein>
    <submittedName>
        <fullName evidence="2">Uncharacterized protein DUF4169</fullName>
    </submittedName>
</protein>
<evidence type="ECO:0000313" key="2">
    <source>
        <dbReference type="EMBL" id="TWB92024.1"/>
    </source>
</evidence>
<reference evidence="2 3" key="1">
    <citation type="submission" date="2019-06" db="EMBL/GenBank/DDBJ databases">
        <title>Genomic Encyclopedia of Type Strains, Phase IV (KMG-V): Genome sequencing to study the core and pangenomes of soil and plant-associated prokaryotes.</title>
        <authorList>
            <person name="Whitman W."/>
        </authorList>
    </citation>
    <scope>NUCLEOTIDE SEQUENCE [LARGE SCALE GENOMIC DNA]</scope>
    <source>
        <strain evidence="2 3">BR 10355</strain>
    </source>
</reference>
<evidence type="ECO:0000313" key="3">
    <source>
        <dbReference type="Proteomes" id="UP000321304"/>
    </source>
</evidence>
<dbReference type="Proteomes" id="UP000321304">
    <property type="component" value="Unassembled WGS sequence"/>
</dbReference>
<keyword evidence="3" id="KW-1185">Reference proteome</keyword>